<protein>
    <recommendedName>
        <fullName evidence="5">Secreted protein</fullName>
    </recommendedName>
</protein>
<proteinExistence type="predicted"/>
<reference evidence="3 4" key="1">
    <citation type="journal article" date="2019" name="Sci. Rep.">
        <title>Orb-weaving spider Araneus ventricosus genome elucidates the spidroin gene catalogue.</title>
        <authorList>
            <person name="Kono N."/>
            <person name="Nakamura H."/>
            <person name="Ohtoshi R."/>
            <person name="Moran D.A.P."/>
            <person name="Shinohara A."/>
            <person name="Yoshida Y."/>
            <person name="Fujiwara M."/>
            <person name="Mori M."/>
            <person name="Tomita M."/>
            <person name="Arakawa K."/>
        </authorList>
    </citation>
    <scope>NUCLEOTIDE SEQUENCE [LARGE SCALE GENOMIC DNA]</scope>
</reference>
<organism evidence="3 4">
    <name type="scientific">Araneus ventricosus</name>
    <name type="common">Orbweaver spider</name>
    <name type="synonym">Epeira ventricosa</name>
    <dbReference type="NCBI Taxonomy" id="182803"/>
    <lineage>
        <taxon>Eukaryota</taxon>
        <taxon>Metazoa</taxon>
        <taxon>Ecdysozoa</taxon>
        <taxon>Arthropoda</taxon>
        <taxon>Chelicerata</taxon>
        <taxon>Arachnida</taxon>
        <taxon>Araneae</taxon>
        <taxon>Araneomorphae</taxon>
        <taxon>Entelegynae</taxon>
        <taxon>Araneoidea</taxon>
        <taxon>Araneidae</taxon>
        <taxon>Araneus</taxon>
    </lineage>
</organism>
<feature type="compositionally biased region" description="Basic and acidic residues" evidence="1">
    <location>
        <begin position="65"/>
        <end position="75"/>
    </location>
</feature>
<feature type="signal peptide" evidence="2">
    <location>
        <begin position="1"/>
        <end position="25"/>
    </location>
</feature>
<feature type="region of interest" description="Disordered" evidence="1">
    <location>
        <begin position="65"/>
        <end position="86"/>
    </location>
</feature>
<comment type="caution">
    <text evidence="3">The sequence shown here is derived from an EMBL/GenBank/DDBJ whole genome shotgun (WGS) entry which is preliminary data.</text>
</comment>
<sequence>MWRSRRISELVLTSLLGIEMSGVRATPLLSRNVPPSEGVGPRSVMAIRTQYPRCPVADFRTGGRCDRLVPRDSRRASKSVQETSQR</sequence>
<dbReference type="EMBL" id="BGPR01048955">
    <property type="protein sequence ID" value="GBO25943.1"/>
    <property type="molecule type" value="Genomic_DNA"/>
</dbReference>
<dbReference type="Proteomes" id="UP000499080">
    <property type="component" value="Unassembled WGS sequence"/>
</dbReference>
<dbReference type="AlphaFoldDB" id="A0A4Y2VKT5"/>
<accession>A0A4Y2VKT5</accession>
<evidence type="ECO:0000256" key="2">
    <source>
        <dbReference type="SAM" id="SignalP"/>
    </source>
</evidence>
<feature type="chain" id="PRO_5021395887" description="Secreted protein" evidence="2">
    <location>
        <begin position="26"/>
        <end position="86"/>
    </location>
</feature>
<evidence type="ECO:0000313" key="3">
    <source>
        <dbReference type="EMBL" id="GBO25943.1"/>
    </source>
</evidence>
<evidence type="ECO:0000313" key="4">
    <source>
        <dbReference type="Proteomes" id="UP000499080"/>
    </source>
</evidence>
<keyword evidence="2" id="KW-0732">Signal</keyword>
<gene>
    <name evidence="3" type="ORF">AVEN_240260_1</name>
</gene>
<evidence type="ECO:0000256" key="1">
    <source>
        <dbReference type="SAM" id="MobiDB-lite"/>
    </source>
</evidence>
<name>A0A4Y2VKT5_ARAVE</name>
<keyword evidence="4" id="KW-1185">Reference proteome</keyword>
<evidence type="ECO:0008006" key="5">
    <source>
        <dbReference type="Google" id="ProtNLM"/>
    </source>
</evidence>